<keyword evidence="13" id="KW-0961">Cell wall biogenesis/degradation</keyword>
<feature type="transmembrane region" description="Helical" evidence="14">
    <location>
        <begin position="17"/>
        <end position="35"/>
    </location>
</feature>
<dbReference type="SUPFAM" id="SSF56601">
    <property type="entry name" value="beta-lactamase/transpeptidase-like"/>
    <property type="match status" value="1"/>
</dbReference>
<keyword evidence="6" id="KW-0645">Protease</keyword>
<keyword evidence="17" id="KW-0132">Cell division</keyword>
<feature type="domain" description="Penicillin-binding protein dimerisation" evidence="16">
    <location>
        <begin position="58"/>
        <end position="229"/>
    </location>
</feature>
<dbReference type="AlphaFoldDB" id="Q7VEH2"/>
<dbReference type="GO" id="GO:0009252">
    <property type="term" value="P:peptidoglycan biosynthetic process"/>
    <property type="evidence" value="ECO:0007669"/>
    <property type="project" value="UniProtKB-KW"/>
</dbReference>
<dbReference type="PATRIC" id="fig|167539.5.peg.42"/>
<evidence type="ECO:0000256" key="8">
    <source>
        <dbReference type="ARBA" id="ARBA00022801"/>
    </source>
</evidence>
<dbReference type="GO" id="GO:0051301">
    <property type="term" value="P:cell division"/>
    <property type="evidence" value="ECO:0007669"/>
    <property type="project" value="UniProtKB-KW"/>
</dbReference>
<accession>Q7VEH2</accession>
<dbReference type="GO" id="GO:0071972">
    <property type="term" value="F:peptidoglycan L,D-transpeptidase activity"/>
    <property type="evidence" value="ECO:0007669"/>
    <property type="project" value="TreeGrafter"/>
</dbReference>
<dbReference type="Proteomes" id="UP000001420">
    <property type="component" value="Chromosome"/>
</dbReference>
<name>Q7VEH2_PROMA</name>
<evidence type="ECO:0000256" key="1">
    <source>
        <dbReference type="ARBA" id="ARBA00004167"/>
    </source>
</evidence>
<dbReference type="InterPro" id="IPR050515">
    <property type="entry name" value="Beta-lactam/transpept"/>
</dbReference>
<dbReference type="InterPro" id="IPR012338">
    <property type="entry name" value="Beta-lactam/transpept-like"/>
</dbReference>
<dbReference type="GO" id="GO:0009002">
    <property type="term" value="F:serine-type D-Ala-D-Ala carboxypeptidase activity"/>
    <property type="evidence" value="ECO:0007669"/>
    <property type="project" value="InterPro"/>
</dbReference>
<sequence>MNVKNDKKSNFTNQSNTLVLIIGVIFSLISGRLFWLQIIKGSFYRTLSDQNRIRLVSNPPIRGTISDAKGNLLVDNKLRFALIAQPHLIAKDKWPKLLKRLSRILETDRNSLDNLYREGVKYNDFSITLLSNMTKKQVLRFQEQQSTIDGVNVSIDLIRHYPNKNFASHVLGYTQLITRDEYKKLSKQGYKIKDVIGRSGLEAAFESHLRGEWGGEMLEVDASGRIQRSLGFKPPKQGNNLKLTLDFELQKAAEKALTDKIAGAIVVLDPNTGAIKAMASKPSFDPNFFTKPIRTQKEFEKIFLSSSKPLLSRALNAYDPGSTWKIVTGMAGMESGKFQPDVILETAPCLQYGGHCFPEHNRKGWGSIGYEDAFRVSSNTFFYQVGVGVGIKELHKAALQLGFNTRTGIEIADEESKGFVGTEEWAAKGRGWGRAGTTPWIPEDIASASIGQAVVQVTPLQLARAYAVFANGGYLITPHFVDGDIDWLSSKYRKKVDIKPTTLKTIREGLKKVVESGTGRSLRWDLPTLPPLAGKTGTAEDSSGGKDHAWFACFAPYELSEIVIVAFAQNTPGGGSVHALPMAQNILKIWYQSKL</sequence>
<evidence type="ECO:0000256" key="9">
    <source>
        <dbReference type="ARBA" id="ARBA00022960"/>
    </source>
</evidence>
<keyword evidence="8" id="KW-0378">Hydrolase</keyword>
<feature type="domain" description="Penicillin-binding protein transpeptidase" evidence="15">
    <location>
        <begin position="263"/>
        <end position="587"/>
    </location>
</feature>
<proteinExistence type="inferred from homology"/>
<dbReference type="GO" id="GO:0008658">
    <property type="term" value="F:penicillin binding"/>
    <property type="evidence" value="ECO:0007669"/>
    <property type="project" value="InterPro"/>
</dbReference>
<evidence type="ECO:0000256" key="7">
    <source>
        <dbReference type="ARBA" id="ARBA00022692"/>
    </source>
</evidence>
<evidence type="ECO:0000256" key="10">
    <source>
        <dbReference type="ARBA" id="ARBA00022984"/>
    </source>
</evidence>
<evidence type="ECO:0000256" key="14">
    <source>
        <dbReference type="SAM" id="Phobius"/>
    </source>
</evidence>
<evidence type="ECO:0000313" key="18">
    <source>
        <dbReference type="Proteomes" id="UP000001420"/>
    </source>
</evidence>
<evidence type="ECO:0000259" key="16">
    <source>
        <dbReference type="Pfam" id="PF03717"/>
    </source>
</evidence>
<dbReference type="RefSeq" id="WP_011124196.1">
    <property type="nucleotide sequence ID" value="NC_005042.1"/>
</dbReference>
<keyword evidence="12 14" id="KW-0472">Membrane</keyword>
<dbReference type="GO" id="GO:0071555">
    <property type="term" value="P:cell wall organization"/>
    <property type="evidence" value="ECO:0007669"/>
    <property type="project" value="UniProtKB-KW"/>
</dbReference>
<keyword evidence="5" id="KW-0997">Cell inner membrane</keyword>
<dbReference type="InterPro" id="IPR036138">
    <property type="entry name" value="PBP_dimer_sf"/>
</dbReference>
<dbReference type="STRING" id="167539.Pro_0041"/>
<dbReference type="GO" id="GO:0005886">
    <property type="term" value="C:plasma membrane"/>
    <property type="evidence" value="ECO:0007669"/>
    <property type="project" value="UniProtKB-SubCell"/>
</dbReference>
<dbReference type="HOGENOM" id="CLU_009289_1_2_3"/>
<evidence type="ECO:0000313" key="17">
    <source>
        <dbReference type="EMBL" id="AAP99087.1"/>
    </source>
</evidence>
<keyword evidence="4" id="KW-1003">Cell membrane</keyword>
<dbReference type="PANTHER" id="PTHR30627">
    <property type="entry name" value="PEPTIDOGLYCAN D,D-TRANSPEPTIDASE"/>
    <property type="match status" value="1"/>
</dbReference>
<dbReference type="Gene3D" id="3.30.1390.30">
    <property type="entry name" value="Penicillin-binding protein 2a, domain 3"/>
    <property type="match status" value="1"/>
</dbReference>
<dbReference type="KEGG" id="pma:Pro_0041"/>
<evidence type="ECO:0000256" key="6">
    <source>
        <dbReference type="ARBA" id="ARBA00022670"/>
    </source>
</evidence>
<keyword evidence="9" id="KW-0133">Cell shape</keyword>
<keyword evidence="11 14" id="KW-1133">Transmembrane helix</keyword>
<dbReference type="Gene3D" id="3.40.710.10">
    <property type="entry name" value="DD-peptidase/beta-lactamase superfamily"/>
    <property type="match status" value="1"/>
</dbReference>
<keyword evidence="18" id="KW-1185">Reference proteome</keyword>
<dbReference type="OrthoDB" id="9766847at2"/>
<dbReference type="EMBL" id="AE017126">
    <property type="protein sequence ID" value="AAP99087.1"/>
    <property type="molecule type" value="Genomic_DNA"/>
</dbReference>
<reference evidence="17 18" key="1">
    <citation type="journal article" date="2003" name="Proc. Natl. Acad. Sci. U.S.A.">
        <title>Genome sequence of the cyanobacterium Prochlorococcus marinus SS120, a nearly minimal oxyphototrophic genome.</title>
        <authorList>
            <person name="Dufresne A."/>
            <person name="Salanoubat M."/>
            <person name="Partensky F."/>
            <person name="Artiguenave F."/>
            <person name="Axmann I.M."/>
            <person name="Barbe V."/>
            <person name="Duprat S."/>
            <person name="Galperin M.Y."/>
            <person name="Koonin E.V."/>
            <person name="Le Gall F."/>
            <person name="Makarova K.S."/>
            <person name="Ostrowski M."/>
            <person name="Oztas S."/>
            <person name="Robert C."/>
            <person name="Rogozin I.B."/>
            <person name="Scanlan D.J."/>
            <person name="Tandeau de Marsac N."/>
            <person name="Weissenbach J."/>
            <person name="Wincker P."/>
            <person name="Wolf Y.I."/>
            <person name="Hess W.R."/>
        </authorList>
    </citation>
    <scope>NUCLEOTIDE SEQUENCE [LARGE SCALE GENOMIC DNA]</scope>
    <source>
        <strain evidence="18">SARG / CCMP1375 / SS120</strain>
    </source>
</reference>
<dbReference type="GO" id="GO:0008360">
    <property type="term" value="P:regulation of cell shape"/>
    <property type="evidence" value="ECO:0007669"/>
    <property type="project" value="UniProtKB-KW"/>
</dbReference>
<dbReference type="InterPro" id="IPR017790">
    <property type="entry name" value="Penicillin-binding_protein_2"/>
</dbReference>
<dbReference type="GO" id="GO:0006508">
    <property type="term" value="P:proteolysis"/>
    <property type="evidence" value="ECO:0007669"/>
    <property type="project" value="UniProtKB-KW"/>
</dbReference>
<evidence type="ECO:0000256" key="5">
    <source>
        <dbReference type="ARBA" id="ARBA00022519"/>
    </source>
</evidence>
<evidence type="ECO:0000259" key="15">
    <source>
        <dbReference type="Pfam" id="PF00905"/>
    </source>
</evidence>
<dbReference type="Pfam" id="PF00905">
    <property type="entry name" value="Transpeptidase"/>
    <property type="match status" value="1"/>
</dbReference>
<dbReference type="Gene3D" id="3.90.1310.10">
    <property type="entry name" value="Penicillin-binding protein 2a (Domain 2)"/>
    <property type="match status" value="1"/>
</dbReference>
<dbReference type="eggNOG" id="COG0768">
    <property type="taxonomic scope" value="Bacteria"/>
</dbReference>
<evidence type="ECO:0000256" key="11">
    <source>
        <dbReference type="ARBA" id="ARBA00022989"/>
    </source>
</evidence>
<keyword evidence="10" id="KW-0573">Peptidoglycan synthesis</keyword>
<protein>
    <submittedName>
        <fullName evidence="17">Cell division protein FtsI/penicillin-binding protein 2</fullName>
    </submittedName>
</protein>
<evidence type="ECO:0000256" key="4">
    <source>
        <dbReference type="ARBA" id="ARBA00022475"/>
    </source>
</evidence>
<keyword evidence="17" id="KW-0131">Cell cycle</keyword>
<evidence type="ECO:0000256" key="3">
    <source>
        <dbReference type="ARBA" id="ARBA00007171"/>
    </source>
</evidence>
<gene>
    <name evidence="17" type="primary">ftsI</name>
    <name evidence="17" type="ordered locus">Pro_0041</name>
</gene>
<comment type="subcellular location">
    <subcellularLocation>
        <location evidence="2">Cell membrane</location>
    </subcellularLocation>
    <subcellularLocation>
        <location evidence="1">Membrane</location>
        <topology evidence="1">Single-pass membrane protein</topology>
    </subcellularLocation>
</comment>
<evidence type="ECO:0000256" key="2">
    <source>
        <dbReference type="ARBA" id="ARBA00004236"/>
    </source>
</evidence>
<evidence type="ECO:0000256" key="12">
    <source>
        <dbReference type="ARBA" id="ARBA00023136"/>
    </source>
</evidence>
<dbReference type="InterPro" id="IPR001460">
    <property type="entry name" value="PCN-bd_Tpept"/>
</dbReference>
<dbReference type="Pfam" id="PF03717">
    <property type="entry name" value="PBP_dimer"/>
    <property type="match status" value="1"/>
</dbReference>
<organism evidence="17 18">
    <name type="scientific">Prochlorococcus marinus (strain SARG / CCMP1375 / SS120)</name>
    <dbReference type="NCBI Taxonomy" id="167539"/>
    <lineage>
        <taxon>Bacteria</taxon>
        <taxon>Bacillati</taxon>
        <taxon>Cyanobacteriota</taxon>
        <taxon>Cyanophyceae</taxon>
        <taxon>Synechococcales</taxon>
        <taxon>Prochlorococcaceae</taxon>
        <taxon>Prochlorococcus</taxon>
    </lineage>
</organism>
<evidence type="ECO:0000256" key="13">
    <source>
        <dbReference type="ARBA" id="ARBA00023316"/>
    </source>
</evidence>
<keyword evidence="7 14" id="KW-0812">Transmembrane</keyword>
<dbReference type="InterPro" id="IPR005311">
    <property type="entry name" value="PBP_dimer"/>
</dbReference>
<dbReference type="SUPFAM" id="SSF56519">
    <property type="entry name" value="Penicillin binding protein dimerisation domain"/>
    <property type="match status" value="1"/>
</dbReference>
<dbReference type="NCBIfam" id="TIGR03423">
    <property type="entry name" value="pbp2_mrdA"/>
    <property type="match status" value="1"/>
</dbReference>
<comment type="similarity">
    <text evidence="3">Belongs to the transpeptidase family.</text>
</comment>
<dbReference type="EnsemblBacteria" id="AAP99087">
    <property type="protein sequence ID" value="AAP99087"/>
    <property type="gene ID" value="Pro_0041"/>
</dbReference>
<dbReference type="PANTHER" id="PTHR30627:SF2">
    <property type="entry name" value="PEPTIDOGLYCAN D,D-TRANSPEPTIDASE MRDA"/>
    <property type="match status" value="1"/>
</dbReference>